<evidence type="ECO:0000313" key="7">
    <source>
        <dbReference type="Proteomes" id="UP000016923"/>
    </source>
</evidence>
<dbReference type="PANTHER" id="PTHR45849:SF3">
    <property type="entry name" value="HISTONE CHAPERONE RTT106"/>
    <property type="match status" value="1"/>
</dbReference>
<feature type="compositionally biased region" description="Basic and acidic residues" evidence="4">
    <location>
        <begin position="377"/>
        <end position="412"/>
    </location>
</feature>
<dbReference type="GO" id="GO:0031491">
    <property type="term" value="F:nucleosome binding"/>
    <property type="evidence" value="ECO:0007669"/>
    <property type="project" value="TreeGrafter"/>
</dbReference>
<proteinExistence type="inferred from homology"/>
<dbReference type="SMART" id="SM01287">
    <property type="entry name" value="Rtt106"/>
    <property type="match status" value="1"/>
</dbReference>
<reference evidence="6 7" key="1">
    <citation type="journal article" date="2013" name="BMC Genomics">
        <title>The genome and transcriptome of the pine saprophyte Ophiostoma piceae, and a comparison with the bark beetle-associated pine pathogen Grosmannia clavigera.</title>
        <authorList>
            <person name="Haridas S."/>
            <person name="Wang Y."/>
            <person name="Lim L."/>
            <person name="Massoumi Alamouti S."/>
            <person name="Jackman S."/>
            <person name="Docking R."/>
            <person name="Robertson G."/>
            <person name="Birol I."/>
            <person name="Bohlmann J."/>
            <person name="Breuil C."/>
        </authorList>
    </citation>
    <scope>NUCLEOTIDE SEQUENCE [LARGE SCALE GENOMIC DNA]</scope>
    <source>
        <strain evidence="6 7">UAMH 11346</strain>
    </source>
</reference>
<dbReference type="Gene3D" id="2.30.29.30">
    <property type="entry name" value="Pleckstrin-homology domain (PH domain)/Phosphotyrosine-binding domain (PTB)"/>
    <property type="match status" value="1"/>
</dbReference>
<dbReference type="InterPro" id="IPR050454">
    <property type="entry name" value="RTT106/SSRP1_HistChap/FACT"/>
</dbReference>
<dbReference type="PANTHER" id="PTHR45849">
    <property type="entry name" value="FACT COMPLEX SUBUNIT SSRP1"/>
    <property type="match status" value="1"/>
</dbReference>
<comment type="similarity">
    <text evidence="1">Belongs to the RTT106 family.</text>
</comment>
<comment type="subunit">
    <text evidence="3">Interacts with histones H3 and H4.</text>
</comment>
<feature type="region of interest" description="Disordered" evidence="4">
    <location>
        <begin position="376"/>
        <end position="493"/>
    </location>
</feature>
<dbReference type="STRING" id="1262450.S3CR05"/>
<dbReference type="InterPro" id="IPR013719">
    <property type="entry name" value="RTT106/SPT16-like_middle_dom"/>
</dbReference>
<dbReference type="GO" id="GO:0042393">
    <property type="term" value="F:histone binding"/>
    <property type="evidence" value="ECO:0007669"/>
    <property type="project" value="TreeGrafter"/>
</dbReference>
<dbReference type="Proteomes" id="UP000016923">
    <property type="component" value="Unassembled WGS sequence"/>
</dbReference>
<dbReference type="OrthoDB" id="75754at2759"/>
<evidence type="ECO:0000259" key="5">
    <source>
        <dbReference type="SMART" id="SM01287"/>
    </source>
</evidence>
<dbReference type="AlphaFoldDB" id="S3CR05"/>
<evidence type="ECO:0000256" key="2">
    <source>
        <dbReference type="ARBA" id="ARBA00037550"/>
    </source>
</evidence>
<comment type="function">
    <text evidence="2">Histones H3 and H4 chaperone involved in the nucleosome formation and heterochromatin silencing. Required for the deposition of H3K56ac-carrying H3-H4 complex onto newly-replicated DNA. Plays a role in the transcriptional regulation of the cell-cycle dependent histone genes by creating a repressive structure at the core histone gene promoter.</text>
</comment>
<name>S3CR05_OPHP1</name>
<keyword evidence="7" id="KW-1185">Reference proteome</keyword>
<dbReference type="VEuPathDB" id="FungiDB:F503_08689"/>
<dbReference type="Gene3D" id="2.30.29.120">
    <property type="match status" value="1"/>
</dbReference>
<dbReference type="SUPFAM" id="SSF50729">
    <property type="entry name" value="PH domain-like"/>
    <property type="match status" value="1"/>
</dbReference>
<sequence>MPGLDLKSLGLAFPSRPDLVAEIKNNADSPARVALFNNISSYICDLASADEPALKRRRVDSADSSVPATNGKANGLPSRQAQPYGSGLGSGSGSGSTAATDILAIAAAETVLLEIKDVSVSIPQRKKFDLAITQNYLYARAANTTTPVPGIVYSWHDIEHVFYLPVPEKAQVQYNYVLLPRGAALASLTAPAKPGAGADPNSTKSTPPPPEPLLFTVPATAPKPGSISGPSAGLAAAVSDSYKALLHWAIEGQLRSVANRYMSSIVSTDTKIFHSATRQPFRPQEKAVHVRAFRGSKDGYLFFLPTGILWAFKKPLLFIPLDRISAVSYTNVLQRTFNVVVEVDVGNGEGEGEEVEFGMIDQEDYGTISETYVRRHGLQDRSMAEQRKAKRELAENARGEKKEEGEGQDGEHAPATGEEDDGLTELQRAEQMLQDAEDEEEEDYDPGSDGDSDGSGSSEEEDDDGEGGGDDEEEDDDDGDDDEGGEAMEADDE</sequence>
<feature type="domain" description="Histone chaperone RTT106/FACT complex subunit SPT16-like middle" evidence="5">
    <location>
        <begin position="287"/>
        <end position="383"/>
    </location>
</feature>
<feature type="compositionally biased region" description="Polar residues" evidence="4">
    <location>
        <begin position="62"/>
        <end position="83"/>
    </location>
</feature>
<dbReference type="eggNOG" id="ENOG502R9PE">
    <property type="taxonomic scope" value="Eukaryota"/>
</dbReference>
<gene>
    <name evidence="6" type="ORF">F503_08689</name>
</gene>
<evidence type="ECO:0000256" key="1">
    <source>
        <dbReference type="ARBA" id="ARBA00006159"/>
    </source>
</evidence>
<dbReference type="Pfam" id="PF08512">
    <property type="entry name" value="Rttp106-like_middle"/>
    <property type="match status" value="1"/>
</dbReference>
<feature type="compositionally biased region" description="Acidic residues" evidence="4">
    <location>
        <begin position="435"/>
        <end position="493"/>
    </location>
</feature>
<organism evidence="6 7">
    <name type="scientific">Ophiostoma piceae (strain UAMH 11346)</name>
    <name type="common">Sap stain fungus</name>
    <dbReference type="NCBI Taxonomy" id="1262450"/>
    <lineage>
        <taxon>Eukaryota</taxon>
        <taxon>Fungi</taxon>
        <taxon>Dikarya</taxon>
        <taxon>Ascomycota</taxon>
        <taxon>Pezizomycotina</taxon>
        <taxon>Sordariomycetes</taxon>
        <taxon>Sordariomycetidae</taxon>
        <taxon>Ophiostomatales</taxon>
        <taxon>Ophiostomataceae</taxon>
        <taxon>Ophiostoma</taxon>
    </lineage>
</organism>
<dbReference type="InterPro" id="IPR011993">
    <property type="entry name" value="PH-like_dom_sf"/>
</dbReference>
<evidence type="ECO:0000313" key="6">
    <source>
        <dbReference type="EMBL" id="EPE03075.1"/>
    </source>
</evidence>
<feature type="region of interest" description="Disordered" evidence="4">
    <location>
        <begin position="190"/>
        <end position="217"/>
    </location>
</feature>
<evidence type="ECO:0000256" key="4">
    <source>
        <dbReference type="SAM" id="MobiDB-lite"/>
    </source>
</evidence>
<dbReference type="HOGENOM" id="CLU_033828_0_0_1"/>
<dbReference type="OMA" id="AMPEAHR"/>
<feature type="region of interest" description="Disordered" evidence="4">
    <location>
        <begin position="57"/>
        <end position="92"/>
    </location>
</feature>
<evidence type="ECO:0000256" key="3">
    <source>
        <dbReference type="ARBA" id="ARBA00038654"/>
    </source>
</evidence>
<protein>
    <submittedName>
        <fullName evidence="6">Negative regulator of dna transposition</fullName>
    </submittedName>
</protein>
<accession>S3CR05</accession>
<dbReference type="EMBL" id="KE148171">
    <property type="protein sequence ID" value="EPE03075.1"/>
    <property type="molecule type" value="Genomic_DNA"/>
</dbReference>